<protein>
    <submittedName>
        <fullName evidence="1">Uncharacterized protein</fullName>
    </submittedName>
</protein>
<evidence type="ECO:0000313" key="1">
    <source>
        <dbReference type="EMBL" id="KAK7471994.1"/>
    </source>
</evidence>
<sequence length="138" mass="15529">MLTQFKKISVSDVLRSTSTSSPNFLRSAPSSSSNLLCTKFRPSSNSLAVQIVSSSSLHLFQINLHYPNGRPGTAEFTYTRGERIATAKALYEHITRIASNSVWVSSGLEEILNRVMQTIPIRVWAMGRIRLLRRFLEK</sequence>
<name>A0ABR1K5V5_9AGAR</name>
<comment type="caution">
    <text evidence="1">The sequence shown here is derived from an EMBL/GenBank/DDBJ whole genome shotgun (WGS) entry which is preliminary data.</text>
</comment>
<accession>A0ABR1K5V5</accession>
<dbReference type="EMBL" id="JBANRG010000001">
    <property type="protein sequence ID" value="KAK7471994.1"/>
    <property type="molecule type" value="Genomic_DNA"/>
</dbReference>
<keyword evidence="2" id="KW-1185">Reference proteome</keyword>
<proteinExistence type="predicted"/>
<gene>
    <name evidence="1" type="ORF">VKT23_000102</name>
</gene>
<evidence type="ECO:0000313" key="2">
    <source>
        <dbReference type="Proteomes" id="UP001498398"/>
    </source>
</evidence>
<reference evidence="1 2" key="1">
    <citation type="submission" date="2024-01" db="EMBL/GenBank/DDBJ databases">
        <title>A draft genome for the cacao thread blight pathogen Marasmiellus scandens.</title>
        <authorList>
            <person name="Baruah I.K."/>
            <person name="Leung J."/>
            <person name="Bukari Y."/>
            <person name="Amoako-Attah I."/>
            <person name="Meinhardt L.W."/>
            <person name="Bailey B.A."/>
            <person name="Cohen S.P."/>
        </authorList>
    </citation>
    <scope>NUCLEOTIDE SEQUENCE [LARGE SCALE GENOMIC DNA]</scope>
    <source>
        <strain evidence="1 2">GH-19</strain>
    </source>
</reference>
<organism evidence="1 2">
    <name type="scientific">Marasmiellus scandens</name>
    <dbReference type="NCBI Taxonomy" id="2682957"/>
    <lineage>
        <taxon>Eukaryota</taxon>
        <taxon>Fungi</taxon>
        <taxon>Dikarya</taxon>
        <taxon>Basidiomycota</taxon>
        <taxon>Agaricomycotina</taxon>
        <taxon>Agaricomycetes</taxon>
        <taxon>Agaricomycetidae</taxon>
        <taxon>Agaricales</taxon>
        <taxon>Marasmiineae</taxon>
        <taxon>Omphalotaceae</taxon>
        <taxon>Marasmiellus</taxon>
    </lineage>
</organism>
<dbReference type="Proteomes" id="UP001498398">
    <property type="component" value="Unassembled WGS sequence"/>
</dbReference>